<proteinExistence type="predicted"/>
<organism evidence="2 3">
    <name type="scientific">Gordonia polyisoprenivorans</name>
    <dbReference type="NCBI Taxonomy" id="84595"/>
    <lineage>
        <taxon>Bacteria</taxon>
        <taxon>Bacillati</taxon>
        <taxon>Actinomycetota</taxon>
        <taxon>Actinomycetes</taxon>
        <taxon>Mycobacteriales</taxon>
        <taxon>Gordoniaceae</taxon>
        <taxon>Gordonia</taxon>
    </lineage>
</organism>
<dbReference type="Pfam" id="PF12728">
    <property type="entry name" value="HTH_17"/>
    <property type="match status" value="1"/>
</dbReference>
<evidence type="ECO:0000313" key="3">
    <source>
        <dbReference type="Proteomes" id="UP000563898"/>
    </source>
</evidence>
<dbReference type="InterPro" id="IPR009061">
    <property type="entry name" value="DNA-bd_dom_put_sf"/>
</dbReference>
<name>A0A846WS11_9ACTN</name>
<comment type="caution">
    <text evidence="2">The sequence shown here is derived from an EMBL/GenBank/DDBJ whole genome shotgun (WGS) entry which is preliminary data.</text>
</comment>
<protein>
    <submittedName>
        <fullName evidence="2">Helix-turn-helix domain-containing protein</fullName>
    </submittedName>
</protein>
<evidence type="ECO:0000259" key="1">
    <source>
        <dbReference type="Pfam" id="PF12728"/>
    </source>
</evidence>
<gene>
    <name evidence="2" type="ORF">HGA05_22640</name>
</gene>
<evidence type="ECO:0000313" key="2">
    <source>
        <dbReference type="EMBL" id="NKY04369.1"/>
    </source>
</evidence>
<dbReference type="AlphaFoldDB" id="A0A846WS11"/>
<sequence>MKVKVVSQTPIALLTADGVAEILQISTWRVHNLARQRQLRCVLLSGRERRFRLEDVERFIAERVSA</sequence>
<feature type="domain" description="Helix-turn-helix" evidence="1">
    <location>
        <begin position="13"/>
        <end position="63"/>
    </location>
</feature>
<dbReference type="EMBL" id="JAAXPC010000017">
    <property type="protein sequence ID" value="NKY04369.1"/>
    <property type="molecule type" value="Genomic_DNA"/>
</dbReference>
<dbReference type="RefSeq" id="WP_081482499.1">
    <property type="nucleotide sequence ID" value="NZ_JAAXPC010000017.1"/>
</dbReference>
<accession>A0A846WS11</accession>
<dbReference type="Proteomes" id="UP000563898">
    <property type="component" value="Unassembled WGS sequence"/>
</dbReference>
<reference evidence="2 3" key="1">
    <citation type="submission" date="2020-04" db="EMBL/GenBank/DDBJ databases">
        <title>MicrobeNet Type strains.</title>
        <authorList>
            <person name="Nicholson A.C."/>
        </authorList>
    </citation>
    <scope>NUCLEOTIDE SEQUENCE [LARGE SCALE GENOMIC DNA]</scope>
    <source>
        <strain evidence="2 3">ATCC BAA-14</strain>
    </source>
</reference>
<dbReference type="InterPro" id="IPR041657">
    <property type="entry name" value="HTH_17"/>
</dbReference>
<dbReference type="SUPFAM" id="SSF46955">
    <property type="entry name" value="Putative DNA-binding domain"/>
    <property type="match status" value="1"/>
</dbReference>